<name>X1FCR6_9ZZZZ</name>
<accession>X1FCR6</accession>
<proteinExistence type="predicted"/>
<evidence type="ECO:0000313" key="1">
    <source>
        <dbReference type="EMBL" id="GAH42767.1"/>
    </source>
</evidence>
<comment type="caution">
    <text evidence="1">The sequence shown here is derived from an EMBL/GenBank/DDBJ whole genome shotgun (WGS) entry which is preliminary data.</text>
</comment>
<organism evidence="1">
    <name type="scientific">marine sediment metagenome</name>
    <dbReference type="NCBI Taxonomy" id="412755"/>
    <lineage>
        <taxon>unclassified sequences</taxon>
        <taxon>metagenomes</taxon>
        <taxon>ecological metagenomes</taxon>
    </lineage>
</organism>
<sequence>MDENEKKKQPVQVCSIRIMFPVDTDEQAIEYKKRIGDVLADIPQARIEFSLMSRPPLTPDGS</sequence>
<dbReference type="EMBL" id="BARU01007212">
    <property type="protein sequence ID" value="GAH42767.1"/>
    <property type="molecule type" value="Genomic_DNA"/>
</dbReference>
<dbReference type="AlphaFoldDB" id="X1FCR6"/>
<gene>
    <name evidence="1" type="ORF">S03H2_14226</name>
</gene>
<reference evidence="1" key="1">
    <citation type="journal article" date="2014" name="Front. Microbiol.">
        <title>High frequency of phylogenetically diverse reductive dehalogenase-homologous genes in deep subseafloor sedimentary metagenomes.</title>
        <authorList>
            <person name="Kawai M."/>
            <person name="Futagami T."/>
            <person name="Toyoda A."/>
            <person name="Takaki Y."/>
            <person name="Nishi S."/>
            <person name="Hori S."/>
            <person name="Arai W."/>
            <person name="Tsubouchi T."/>
            <person name="Morono Y."/>
            <person name="Uchiyama I."/>
            <person name="Ito T."/>
            <person name="Fujiyama A."/>
            <person name="Inagaki F."/>
            <person name="Takami H."/>
        </authorList>
    </citation>
    <scope>NUCLEOTIDE SEQUENCE</scope>
    <source>
        <strain evidence="1">Expedition CK06-06</strain>
    </source>
</reference>
<protein>
    <submittedName>
        <fullName evidence="1">Uncharacterized protein</fullName>
    </submittedName>
</protein>